<dbReference type="SUPFAM" id="SSF53850">
    <property type="entry name" value="Periplasmic binding protein-like II"/>
    <property type="match status" value="1"/>
</dbReference>
<dbReference type="AlphaFoldDB" id="A0AAC9ARI3"/>
<evidence type="ECO:0000313" key="10">
    <source>
        <dbReference type="Proteomes" id="UP000577697"/>
    </source>
</evidence>
<dbReference type="PROSITE" id="PS50931">
    <property type="entry name" value="HTH_LYSR"/>
    <property type="match status" value="1"/>
</dbReference>
<keyword evidence="5" id="KW-0804">Transcription</keyword>
<keyword evidence="4" id="KW-0010">Activator</keyword>
<evidence type="ECO:0000256" key="3">
    <source>
        <dbReference type="ARBA" id="ARBA00023125"/>
    </source>
</evidence>
<dbReference type="InterPro" id="IPR005119">
    <property type="entry name" value="LysR_subst-bd"/>
</dbReference>
<evidence type="ECO:0000256" key="5">
    <source>
        <dbReference type="ARBA" id="ARBA00023163"/>
    </source>
</evidence>
<proteinExistence type="inferred from homology"/>
<evidence type="ECO:0000256" key="4">
    <source>
        <dbReference type="ARBA" id="ARBA00023159"/>
    </source>
</evidence>
<dbReference type="Proteomes" id="UP000577697">
    <property type="component" value="Unassembled WGS sequence"/>
</dbReference>
<dbReference type="CDD" id="cd05466">
    <property type="entry name" value="PBP2_LTTR_substrate"/>
    <property type="match status" value="1"/>
</dbReference>
<dbReference type="Gene3D" id="1.10.10.10">
    <property type="entry name" value="Winged helix-like DNA-binding domain superfamily/Winged helix DNA-binding domain"/>
    <property type="match status" value="1"/>
</dbReference>
<dbReference type="PANTHER" id="PTHR30346">
    <property type="entry name" value="TRANSCRIPTIONAL DUAL REGULATOR HCAR-RELATED"/>
    <property type="match status" value="1"/>
</dbReference>
<evidence type="ECO:0000313" key="8">
    <source>
        <dbReference type="EMBL" id="MBB3707999.1"/>
    </source>
</evidence>
<feature type="domain" description="HTH lysR-type" evidence="6">
    <location>
        <begin position="1"/>
        <end position="58"/>
    </location>
</feature>
<organism evidence="7 9">
    <name type="scientific">Aminobacter aminovorans</name>
    <name type="common">Chelatobacter heintzii</name>
    <dbReference type="NCBI Taxonomy" id="83263"/>
    <lineage>
        <taxon>Bacteria</taxon>
        <taxon>Pseudomonadati</taxon>
        <taxon>Pseudomonadota</taxon>
        <taxon>Alphaproteobacteria</taxon>
        <taxon>Hyphomicrobiales</taxon>
        <taxon>Phyllobacteriaceae</taxon>
        <taxon>Aminobacter</taxon>
    </lineage>
</organism>
<dbReference type="Gene3D" id="3.40.190.10">
    <property type="entry name" value="Periplasmic binding protein-like II"/>
    <property type="match status" value="2"/>
</dbReference>
<dbReference type="Pfam" id="PF03466">
    <property type="entry name" value="LysR_substrate"/>
    <property type="match status" value="1"/>
</dbReference>
<reference evidence="8 10" key="2">
    <citation type="submission" date="2020-08" db="EMBL/GenBank/DDBJ databases">
        <title>Genomic Encyclopedia of Type Strains, Phase IV (KMG-IV): sequencing the most valuable type-strain genomes for metagenomic binning, comparative biology and taxonomic classification.</title>
        <authorList>
            <person name="Goeker M."/>
        </authorList>
    </citation>
    <scope>NUCLEOTIDE SEQUENCE [LARGE SCALE GENOMIC DNA]</scope>
    <source>
        <strain evidence="8 10">DSM 10368</strain>
    </source>
</reference>
<dbReference type="GO" id="GO:0003677">
    <property type="term" value="F:DNA binding"/>
    <property type="evidence" value="ECO:0007669"/>
    <property type="project" value="UniProtKB-KW"/>
</dbReference>
<dbReference type="EMBL" id="JACICB010000016">
    <property type="protein sequence ID" value="MBB3707999.1"/>
    <property type="molecule type" value="Genomic_DNA"/>
</dbReference>
<dbReference type="PANTHER" id="PTHR30346:SF26">
    <property type="entry name" value="HYDROGEN PEROXIDE-INDUCIBLE GENES ACTIVATOR"/>
    <property type="match status" value="1"/>
</dbReference>
<sequence>MNLAQIRYFLTLAETLNFTDAARLCGVAQPTLTRAIQKPEHELGGTLVYRDGKDTRLTSLGSDVREEFAAIVGAEDRIRASVNSRISGRRERLNLGIAHSVAPAPISRFITHALGEMPMLEILLHPIDGKMGPGLLLAGTLDGVFLADKPADDTKLSVIELFSERLMLACASSHRLAKFDMVPPEEIGVESYLDRLGCDFRSQAIDYFMNAELVMRPRLQSEREDWMQQAVADGAGICLLPEFSAIVPGLALRPVSGLNLERRVSFVSVSGSGNAPALRHLRMMVGSHRWPHSAGASKQ</sequence>
<gene>
    <name evidence="7" type="ORF">AA2016_2506</name>
    <name evidence="8" type="ORF">FHS67_004333</name>
</gene>
<evidence type="ECO:0000313" key="7">
    <source>
        <dbReference type="EMBL" id="AMS41431.1"/>
    </source>
</evidence>
<reference evidence="7 9" key="1">
    <citation type="submission" date="2016-03" db="EMBL/GenBank/DDBJ databases">
        <title>Complete genome of Aminobacter aminovorans KCTC 2477.</title>
        <authorList>
            <person name="Kim K.M."/>
        </authorList>
    </citation>
    <scope>NUCLEOTIDE SEQUENCE [LARGE SCALE GENOMIC DNA]</scope>
    <source>
        <strain evidence="7 9">KCTC 2477</strain>
    </source>
</reference>
<dbReference type="RefSeq" id="WP_067959635.1">
    <property type="nucleotide sequence ID" value="NZ_CP015005.1"/>
</dbReference>
<dbReference type="GO" id="GO:0003700">
    <property type="term" value="F:DNA-binding transcription factor activity"/>
    <property type="evidence" value="ECO:0007669"/>
    <property type="project" value="InterPro"/>
</dbReference>
<evidence type="ECO:0000313" key="9">
    <source>
        <dbReference type="Proteomes" id="UP000075755"/>
    </source>
</evidence>
<dbReference type="Proteomes" id="UP000075755">
    <property type="component" value="Chromosome"/>
</dbReference>
<accession>A0AAC9ARI3</accession>
<dbReference type="Pfam" id="PF00126">
    <property type="entry name" value="HTH_1"/>
    <property type="match status" value="1"/>
</dbReference>
<keyword evidence="10" id="KW-1185">Reference proteome</keyword>
<dbReference type="InterPro" id="IPR000847">
    <property type="entry name" value="LysR_HTH_N"/>
</dbReference>
<dbReference type="GO" id="GO:0032993">
    <property type="term" value="C:protein-DNA complex"/>
    <property type="evidence" value="ECO:0007669"/>
    <property type="project" value="TreeGrafter"/>
</dbReference>
<evidence type="ECO:0000256" key="2">
    <source>
        <dbReference type="ARBA" id="ARBA00023015"/>
    </source>
</evidence>
<comment type="similarity">
    <text evidence="1">Belongs to the LysR transcriptional regulatory family.</text>
</comment>
<protein>
    <submittedName>
        <fullName evidence="8">DNA-binding transcriptional LysR family regulator</fullName>
    </submittedName>
    <submittedName>
        <fullName evidence="7">Transcriptional regulator, LysR family</fullName>
    </submittedName>
</protein>
<dbReference type="EMBL" id="CP015005">
    <property type="protein sequence ID" value="AMS41431.1"/>
    <property type="molecule type" value="Genomic_DNA"/>
</dbReference>
<keyword evidence="3 8" id="KW-0238">DNA-binding</keyword>
<dbReference type="InterPro" id="IPR036390">
    <property type="entry name" value="WH_DNA-bd_sf"/>
</dbReference>
<evidence type="ECO:0000259" key="6">
    <source>
        <dbReference type="PROSITE" id="PS50931"/>
    </source>
</evidence>
<name>A0AAC9ARI3_AMIAI</name>
<dbReference type="KEGG" id="aak:AA2016_2506"/>
<dbReference type="InterPro" id="IPR036388">
    <property type="entry name" value="WH-like_DNA-bd_sf"/>
</dbReference>
<evidence type="ECO:0000256" key="1">
    <source>
        <dbReference type="ARBA" id="ARBA00009437"/>
    </source>
</evidence>
<keyword evidence="2" id="KW-0805">Transcription regulation</keyword>
<dbReference type="SUPFAM" id="SSF46785">
    <property type="entry name" value="Winged helix' DNA-binding domain"/>
    <property type="match status" value="1"/>
</dbReference>